<evidence type="ECO:0000259" key="6">
    <source>
        <dbReference type="PROSITE" id="PS50405"/>
    </source>
</evidence>
<dbReference type="GO" id="GO:0006749">
    <property type="term" value="P:glutathione metabolic process"/>
    <property type="evidence" value="ECO:0007669"/>
    <property type="project" value="InterPro"/>
</dbReference>
<comment type="similarity">
    <text evidence="4">Belongs to the GST superfamily.</text>
</comment>
<evidence type="ECO:0000256" key="1">
    <source>
        <dbReference type="ARBA" id="ARBA00012452"/>
    </source>
</evidence>
<reference evidence="7 8" key="1">
    <citation type="submission" date="2024-01" db="EMBL/GenBank/DDBJ databases">
        <title>The genomes of 5 underutilized Papilionoideae crops provide insights into root nodulation and disease resistance.</title>
        <authorList>
            <person name="Yuan L."/>
        </authorList>
    </citation>
    <scope>NUCLEOTIDE SEQUENCE [LARGE SCALE GENOMIC DNA]</scope>
    <source>
        <strain evidence="7">LY-2023</strain>
        <tissue evidence="7">Leaf</tissue>
    </source>
</reference>
<dbReference type="InterPro" id="IPR010987">
    <property type="entry name" value="Glutathione-S-Trfase_C-like"/>
</dbReference>
<evidence type="ECO:0000256" key="2">
    <source>
        <dbReference type="ARBA" id="ARBA00022679"/>
    </source>
</evidence>
<keyword evidence="2" id="KW-0808">Transferase</keyword>
<protein>
    <recommendedName>
        <fullName evidence="1">glutathione transferase</fullName>
        <ecNumber evidence="1">2.5.1.18</ecNumber>
    </recommendedName>
</protein>
<dbReference type="SUPFAM" id="SSF52833">
    <property type="entry name" value="Thioredoxin-like"/>
    <property type="match status" value="1"/>
</dbReference>
<dbReference type="PANTHER" id="PTHR11260:SF676">
    <property type="entry name" value="GLUTATHIONE S-TRANSFERASE U8"/>
    <property type="match status" value="1"/>
</dbReference>
<dbReference type="InterPro" id="IPR045073">
    <property type="entry name" value="Omega/Tau-like"/>
</dbReference>
<dbReference type="Proteomes" id="UP001359559">
    <property type="component" value="Unassembled WGS sequence"/>
</dbReference>
<dbReference type="InterPro" id="IPR036249">
    <property type="entry name" value="Thioredoxin-like_sf"/>
</dbReference>
<dbReference type="SFLD" id="SFLDG00358">
    <property type="entry name" value="Main_(cytGST)"/>
    <property type="match status" value="1"/>
</dbReference>
<gene>
    <name evidence="7" type="ORF">RJT34_17473</name>
</gene>
<accession>A0AAN9JAB2</accession>
<sequence>MQLIRGTNFTSQAIFLNIKFNNPSFLLMAANQEEVKLLGALGSPFVCRVQIALKLKGIEYKFLEENLRNKSELLLKYNPVHKKVPVLVHNEKPISESLVILEYIDETWKQDPILPTDPYQRALARFWSKFIDDKVVSAAWKAVFTVDEKEREKGVEESHEALEILENELKDKKFFGGDEFGFVDIAAVFIAFWIPIVQEVAGLKLLTSQKFPKLYKWSQEFVNHPVIKEVLPPRDPLFAFFKALYENLAASK</sequence>
<dbReference type="AlphaFoldDB" id="A0AAN9JAB2"/>
<dbReference type="SFLD" id="SFLDG01152">
    <property type="entry name" value="Main.3:_Omega-_and_Tau-like"/>
    <property type="match status" value="1"/>
</dbReference>
<dbReference type="InterPro" id="IPR036282">
    <property type="entry name" value="Glutathione-S-Trfase_C_sf"/>
</dbReference>
<feature type="domain" description="GST N-terminal" evidence="5">
    <location>
        <begin position="33"/>
        <end position="112"/>
    </location>
</feature>
<dbReference type="SUPFAM" id="SSF47616">
    <property type="entry name" value="GST C-terminal domain-like"/>
    <property type="match status" value="1"/>
</dbReference>
<evidence type="ECO:0000313" key="8">
    <source>
        <dbReference type="Proteomes" id="UP001359559"/>
    </source>
</evidence>
<dbReference type="CDD" id="cd03058">
    <property type="entry name" value="GST_N_Tau"/>
    <property type="match status" value="1"/>
</dbReference>
<dbReference type="PANTHER" id="PTHR11260">
    <property type="entry name" value="GLUTATHIONE S-TRANSFERASE, GST, SUPERFAMILY, GST DOMAIN CONTAINING"/>
    <property type="match status" value="1"/>
</dbReference>
<dbReference type="InterPro" id="IPR004045">
    <property type="entry name" value="Glutathione_S-Trfase_N"/>
</dbReference>
<evidence type="ECO:0000313" key="7">
    <source>
        <dbReference type="EMBL" id="KAK7294584.1"/>
    </source>
</evidence>
<dbReference type="Pfam" id="PF00043">
    <property type="entry name" value="GST_C"/>
    <property type="match status" value="1"/>
</dbReference>
<dbReference type="Gene3D" id="1.20.1050.10">
    <property type="match status" value="1"/>
</dbReference>
<organism evidence="7 8">
    <name type="scientific">Clitoria ternatea</name>
    <name type="common">Butterfly pea</name>
    <dbReference type="NCBI Taxonomy" id="43366"/>
    <lineage>
        <taxon>Eukaryota</taxon>
        <taxon>Viridiplantae</taxon>
        <taxon>Streptophyta</taxon>
        <taxon>Embryophyta</taxon>
        <taxon>Tracheophyta</taxon>
        <taxon>Spermatophyta</taxon>
        <taxon>Magnoliopsida</taxon>
        <taxon>eudicotyledons</taxon>
        <taxon>Gunneridae</taxon>
        <taxon>Pentapetalae</taxon>
        <taxon>rosids</taxon>
        <taxon>fabids</taxon>
        <taxon>Fabales</taxon>
        <taxon>Fabaceae</taxon>
        <taxon>Papilionoideae</taxon>
        <taxon>50 kb inversion clade</taxon>
        <taxon>NPAAA clade</taxon>
        <taxon>indigoferoid/millettioid clade</taxon>
        <taxon>Phaseoleae</taxon>
        <taxon>Clitoria</taxon>
    </lineage>
</organism>
<dbReference type="Pfam" id="PF02798">
    <property type="entry name" value="GST_N"/>
    <property type="match status" value="1"/>
</dbReference>
<dbReference type="FunFam" id="3.40.30.10:FF:000014">
    <property type="entry name" value="Tau class glutathione S-transferase"/>
    <property type="match status" value="1"/>
</dbReference>
<dbReference type="CDD" id="cd03185">
    <property type="entry name" value="GST_C_Tau"/>
    <property type="match status" value="1"/>
</dbReference>
<feature type="domain" description="GST C-terminal" evidence="6">
    <location>
        <begin position="117"/>
        <end position="240"/>
    </location>
</feature>
<dbReference type="EC" id="2.5.1.18" evidence="1"/>
<evidence type="ECO:0000259" key="5">
    <source>
        <dbReference type="PROSITE" id="PS50404"/>
    </source>
</evidence>
<proteinExistence type="inferred from homology"/>
<dbReference type="SFLD" id="SFLDS00019">
    <property type="entry name" value="Glutathione_Transferase_(cytos"/>
    <property type="match status" value="1"/>
</dbReference>
<dbReference type="GO" id="GO:0004364">
    <property type="term" value="F:glutathione transferase activity"/>
    <property type="evidence" value="ECO:0007669"/>
    <property type="project" value="UniProtKB-EC"/>
</dbReference>
<comment type="catalytic activity">
    <reaction evidence="3">
        <text>RX + glutathione = an S-substituted glutathione + a halide anion + H(+)</text>
        <dbReference type="Rhea" id="RHEA:16437"/>
        <dbReference type="ChEBI" id="CHEBI:15378"/>
        <dbReference type="ChEBI" id="CHEBI:16042"/>
        <dbReference type="ChEBI" id="CHEBI:17792"/>
        <dbReference type="ChEBI" id="CHEBI:57925"/>
        <dbReference type="ChEBI" id="CHEBI:90779"/>
        <dbReference type="EC" id="2.5.1.18"/>
    </reaction>
</comment>
<dbReference type="GO" id="GO:0005737">
    <property type="term" value="C:cytoplasm"/>
    <property type="evidence" value="ECO:0007669"/>
    <property type="project" value="TreeGrafter"/>
</dbReference>
<dbReference type="InterPro" id="IPR045074">
    <property type="entry name" value="GST_C_Tau"/>
</dbReference>
<dbReference type="Gene3D" id="3.40.30.10">
    <property type="entry name" value="Glutaredoxin"/>
    <property type="match status" value="1"/>
</dbReference>
<comment type="caution">
    <text evidence="7">The sequence shown here is derived from an EMBL/GenBank/DDBJ whole genome shotgun (WGS) entry which is preliminary data.</text>
</comment>
<dbReference type="FunFam" id="1.20.1050.10:FF:000012">
    <property type="entry name" value="Tau class glutathione S-transferase"/>
    <property type="match status" value="1"/>
</dbReference>
<dbReference type="InterPro" id="IPR004046">
    <property type="entry name" value="GST_C"/>
</dbReference>
<keyword evidence="8" id="KW-1185">Reference proteome</keyword>
<name>A0AAN9JAB2_CLITE</name>
<evidence type="ECO:0000256" key="4">
    <source>
        <dbReference type="RuleBase" id="RU003494"/>
    </source>
</evidence>
<dbReference type="InterPro" id="IPR040079">
    <property type="entry name" value="Glutathione_S-Trfase"/>
</dbReference>
<evidence type="ECO:0000256" key="3">
    <source>
        <dbReference type="ARBA" id="ARBA00047960"/>
    </source>
</evidence>
<dbReference type="EMBL" id="JAYKXN010000004">
    <property type="protein sequence ID" value="KAK7294584.1"/>
    <property type="molecule type" value="Genomic_DNA"/>
</dbReference>
<dbReference type="PROSITE" id="PS50404">
    <property type="entry name" value="GST_NTER"/>
    <property type="match status" value="1"/>
</dbReference>
<dbReference type="PROSITE" id="PS50405">
    <property type="entry name" value="GST_CTER"/>
    <property type="match status" value="1"/>
</dbReference>